<dbReference type="Proteomes" id="UP000591071">
    <property type="component" value="Unassembled WGS sequence"/>
</dbReference>
<comment type="caution">
    <text evidence="1">The sequence shown here is derived from an EMBL/GenBank/DDBJ whole genome shotgun (WGS) entry which is preliminary data.</text>
</comment>
<dbReference type="AlphaFoldDB" id="A0A848BXI8"/>
<dbReference type="EMBL" id="JABAFG010000004">
    <property type="protein sequence ID" value="NME27757.1"/>
    <property type="molecule type" value="Genomic_DNA"/>
</dbReference>
<dbReference type="RefSeq" id="WP_170087289.1">
    <property type="nucleotide sequence ID" value="NZ_JABAFG010000004.1"/>
</dbReference>
<reference evidence="1 2" key="1">
    <citation type="submission" date="2020-04" db="EMBL/GenBank/DDBJ databases">
        <authorList>
            <person name="Hitch T.C.A."/>
            <person name="Wylensek D."/>
            <person name="Clavel T."/>
        </authorList>
    </citation>
    <scope>NUCLEOTIDE SEQUENCE [LARGE SCALE GENOMIC DNA]</scope>
    <source>
        <strain evidence="1 2">Oil-RF-744-FAT-WT-6-1</strain>
    </source>
</reference>
<accession>A0A848BXI8</accession>
<proteinExistence type="predicted"/>
<gene>
    <name evidence="1" type="ORF">HF872_03825</name>
</gene>
<evidence type="ECO:0000313" key="1">
    <source>
        <dbReference type="EMBL" id="NME27757.1"/>
    </source>
</evidence>
<evidence type="ECO:0000313" key="2">
    <source>
        <dbReference type="Proteomes" id="UP000591071"/>
    </source>
</evidence>
<protein>
    <submittedName>
        <fullName evidence="1">Uncharacterized protein</fullName>
    </submittedName>
</protein>
<organism evidence="1 2">
    <name type="scientific">Megasphaera hexanoica</name>
    <dbReference type="NCBI Taxonomy" id="1675036"/>
    <lineage>
        <taxon>Bacteria</taxon>
        <taxon>Bacillati</taxon>
        <taxon>Bacillota</taxon>
        <taxon>Negativicutes</taxon>
        <taxon>Veillonellales</taxon>
        <taxon>Veillonellaceae</taxon>
        <taxon>Megasphaera</taxon>
    </lineage>
</organism>
<name>A0A848BXI8_9FIRM</name>
<sequence length="65" mass="7867">MLEYKDRSWCGNEKCNKYDTCKNTYKFAHEEAKSRGFNMNLTFFCVVPDRECDKYEVKVDEDKQH</sequence>